<evidence type="ECO:0000256" key="10">
    <source>
        <dbReference type="SAM" id="MobiDB-lite"/>
    </source>
</evidence>
<feature type="domain" description="Fibronectin type-III" evidence="11">
    <location>
        <begin position="14"/>
        <end position="112"/>
    </location>
</feature>
<dbReference type="PANTHER" id="PTHR48423">
    <property type="entry name" value="INTERLEUKIN-27 RECEPTOR SUBUNIT ALPHA"/>
    <property type="match status" value="1"/>
</dbReference>
<dbReference type="FunFam" id="2.60.40.10:FF:000028">
    <property type="entry name" value="Neuronal cell adhesion molecule"/>
    <property type="match status" value="1"/>
</dbReference>
<dbReference type="EMBL" id="JARQWQ010000020">
    <property type="protein sequence ID" value="KAK2565266.1"/>
    <property type="molecule type" value="Genomic_DNA"/>
</dbReference>
<comment type="similarity">
    <text evidence="2">Belongs to the type I cytokine receptor family. Type 2 subfamily.</text>
</comment>
<reference evidence="12" key="1">
    <citation type="journal article" date="2023" name="G3 (Bethesda)">
        <title>Whole genome assembly and annotation of the endangered Caribbean coral Acropora cervicornis.</title>
        <authorList>
            <person name="Selwyn J.D."/>
            <person name="Vollmer S.V."/>
        </authorList>
    </citation>
    <scope>NUCLEOTIDE SEQUENCE</scope>
    <source>
        <strain evidence="12">K2</strain>
    </source>
</reference>
<organism evidence="12 13">
    <name type="scientific">Acropora cervicornis</name>
    <name type="common">Staghorn coral</name>
    <dbReference type="NCBI Taxonomy" id="6130"/>
    <lineage>
        <taxon>Eukaryota</taxon>
        <taxon>Metazoa</taxon>
        <taxon>Cnidaria</taxon>
        <taxon>Anthozoa</taxon>
        <taxon>Hexacorallia</taxon>
        <taxon>Scleractinia</taxon>
        <taxon>Astrocoeniina</taxon>
        <taxon>Acroporidae</taxon>
        <taxon>Acropora</taxon>
    </lineage>
</organism>
<dbReference type="PANTHER" id="PTHR48423:SF1">
    <property type="entry name" value="INTERLEUKIN-27 RECEPTOR SUBUNIT ALPHA"/>
    <property type="match status" value="1"/>
</dbReference>
<keyword evidence="9" id="KW-0325">Glycoprotein</keyword>
<keyword evidence="7" id="KW-0472">Membrane</keyword>
<evidence type="ECO:0000256" key="7">
    <source>
        <dbReference type="ARBA" id="ARBA00023136"/>
    </source>
</evidence>
<dbReference type="GO" id="GO:0005886">
    <property type="term" value="C:plasma membrane"/>
    <property type="evidence" value="ECO:0007669"/>
    <property type="project" value="UniProtKB-ARBA"/>
</dbReference>
<dbReference type="InterPro" id="IPR036116">
    <property type="entry name" value="FN3_sf"/>
</dbReference>
<evidence type="ECO:0000256" key="4">
    <source>
        <dbReference type="ARBA" id="ARBA00022729"/>
    </source>
</evidence>
<comment type="subcellular location">
    <subcellularLocation>
        <location evidence="1">Membrane</location>
        <topology evidence="1">Single-pass type I membrane protein</topology>
    </subcellularLocation>
</comment>
<evidence type="ECO:0000256" key="1">
    <source>
        <dbReference type="ARBA" id="ARBA00004479"/>
    </source>
</evidence>
<name>A0AAD9QQH8_ACRCE</name>
<dbReference type="SMART" id="SM00060">
    <property type="entry name" value="FN3"/>
    <property type="match status" value="1"/>
</dbReference>
<evidence type="ECO:0000313" key="12">
    <source>
        <dbReference type="EMBL" id="KAK2565266.1"/>
    </source>
</evidence>
<evidence type="ECO:0000256" key="2">
    <source>
        <dbReference type="ARBA" id="ARBA00008921"/>
    </source>
</evidence>
<dbReference type="InterPro" id="IPR052672">
    <property type="entry name" value="Type1_Cytokine_Rcpt_Type2"/>
</dbReference>
<keyword evidence="6" id="KW-1133">Transmembrane helix</keyword>
<evidence type="ECO:0000256" key="6">
    <source>
        <dbReference type="ARBA" id="ARBA00022989"/>
    </source>
</evidence>
<protein>
    <submittedName>
        <fullName evidence="12">Protein sidekick-1</fullName>
    </submittedName>
</protein>
<proteinExistence type="inferred from homology"/>
<accession>A0AAD9QQH8</accession>
<evidence type="ECO:0000313" key="13">
    <source>
        <dbReference type="Proteomes" id="UP001249851"/>
    </source>
</evidence>
<evidence type="ECO:0000256" key="8">
    <source>
        <dbReference type="ARBA" id="ARBA00023170"/>
    </source>
</evidence>
<keyword evidence="3" id="KW-0812">Transmembrane</keyword>
<dbReference type="Gene3D" id="2.60.40.10">
    <property type="entry name" value="Immunoglobulins"/>
    <property type="match status" value="1"/>
</dbReference>
<evidence type="ECO:0000256" key="3">
    <source>
        <dbReference type="ARBA" id="ARBA00022692"/>
    </source>
</evidence>
<comment type="caution">
    <text evidence="12">The sequence shown here is derived from an EMBL/GenBank/DDBJ whole genome shotgun (WGS) entry which is preliminary data.</text>
</comment>
<dbReference type="AlphaFoldDB" id="A0AAD9QQH8"/>
<dbReference type="Pfam" id="PF00041">
    <property type="entry name" value="fn3"/>
    <property type="match status" value="1"/>
</dbReference>
<sequence>MSTKTRFEKEAKAPSASPANVRGNSTSTSIFVQWEQVPSPHQNGNILYYTVAYYRRHYSSSFAQRVVVAAPTTQTTLTGLIQGALYRIYVSASTSKGDGPAAYITIATGKNTEFLFSLLDFNGETKTTMKKRKRTLLSANMEIPKGRARTAMLYDGKDGQEKVPEQLPMVA</sequence>
<keyword evidence="8" id="KW-0675">Receptor</keyword>
<dbReference type="InterPro" id="IPR003961">
    <property type="entry name" value="FN3_dom"/>
</dbReference>
<keyword evidence="4" id="KW-0732">Signal</keyword>
<dbReference type="PROSITE" id="PS50853">
    <property type="entry name" value="FN3"/>
    <property type="match status" value="1"/>
</dbReference>
<evidence type="ECO:0000256" key="9">
    <source>
        <dbReference type="ARBA" id="ARBA00023180"/>
    </source>
</evidence>
<dbReference type="Proteomes" id="UP001249851">
    <property type="component" value="Unassembled WGS sequence"/>
</dbReference>
<evidence type="ECO:0000256" key="5">
    <source>
        <dbReference type="ARBA" id="ARBA00022737"/>
    </source>
</evidence>
<feature type="compositionally biased region" description="Basic and acidic residues" evidence="10">
    <location>
        <begin position="1"/>
        <end position="12"/>
    </location>
</feature>
<dbReference type="CDD" id="cd00063">
    <property type="entry name" value="FN3"/>
    <property type="match status" value="1"/>
</dbReference>
<dbReference type="InterPro" id="IPR013783">
    <property type="entry name" value="Ig-like_fold"/>
</dbReference>
<dbReference type="SUPFAM" id="SSF49265">
    <property type="entry name" value="Fibronectin type III"/>
    <property type="match status" value="1"/>
</dbReference>
<reference evidence="12" key="2">
    <citation type="journal article" date="2023" name="Science">
        <title>Genomic signatures of disease resistance in endangered staghorn corals.</title>
        <authorList>
            <person name="Vollmer S.V."/>
            <person name="Selwyn J.D."/>
            <person name="Despard B.A."/>
            <person name="Roesel C.L."/>
        </authorList>
    </citation>
    <scope>NUCLEOTIDE SEQUENCE</scope>
    <source>
        <strain evidence="12">K2</strain>
    </source>
</reference>
<keyword evidence="13" id="KW-1185">Reference proteome</keyword>
<keyword evidence="5" id="KW-0677">Repeat</keyword>
<gene>
    <name evidence="12" type="ORF">P5673_011221</name>
</gene>
<evidence type="ECO:0000259" key="11">
    <source>
        <dbReference type="PROSITE" id="PS50853"/>
    </source>
</evidence>
<feature type="region of interest" description="Disordered" evidence="10">
    <location>
        <begin position="1"/>
        <end position="24"/>
    </location>
</feature>